<sequence length="114" mass="12749">MSKKNKPDNRGFVFSTDPNFRFEEEREEQETLPPAQQNLRVKLETKHRAGKTVTLVDGFAGTDEDAEKLGKQLKNLCGTGGSVKDGEIIVQGDHREKVLQFLLKNGYSKTKKAG</sequence>
<comment type="caution">
    <text evidence="6">The sequence shown here is derived from an EMBL/GenBank/DDBJ whole genome shotgun (WGS) entry which is preliminary data.</text>
</comment>
<evidence type="ECO:0000256" key="2">
    <source>
        <dbReference type="ARBA" id="ARBA00022845"/>
    </source>
</evidence>
<evidence type="ECO:0000313" key="6">
    <source>
        <dbReference type="EMBL" id="RXK59755.1"/>
    </source>
</evidence>
<dbReference type="OrthoDB" id="9792915at2"/>
<proteinExistence type="inferred from homology"/>
<dbReference type="InterPro" id="IPR036877">
    <property type="entry name" value="SUI1_dom_sf"/>
</dbReference>
<accession>A0A4Q1CI24</accession>
<dbReference type="GO" id="GO:0001731">
    <property type="term" value="P:formation of translation preinitiation complex"/>
    <property type="evidence" value="ECO:0007669"/>
    <property type="project" value="TreeGrafter"/>
</dbReference>
<dbReference type="PANTHER" id="PTHR12789">
    <property type="entry name" value="DENSITY-REGULATED PROTEIN HOMOLOG"/>
    <property type="match status" value="1"/>
</dbReference>
<evidence type="ECO:0000256" key="1">
    <source>
        <dbReference type="ARBA" id="ARBA00005422"/>
    </source>
</evidence>
<dbReference type="InterPro" id="IPR001950">
    <property type="entry name" value="SUI1"/>
</dbReference>
<organism evidence="6 7">
    <name type="scientific">Lacibacter luteus</name>
    <dbReference type="NCBI Taxonomy" id="2508719"/>
    <lineage>
        <taxon>Bacteria</taxon>
        <taxon>Pseudomonadati</taxon>
        <taxon>Bacteroidota</taxon>
        <taxon>Chitinophagia</taxon>
        <taxon>Chitinophagales</taxon>
        <taxon>Chitinophagaceae</taxon>
        <taxon>Lacibacter</taxon>
    </lineage>
</organism>
<dbReference type="SUPFAM" id="SSF55159">
    <property type="entry name" value="eIF1-like"/>
    <property type="match status" value="1"/>
</dbReference>
<evidence type="ECO:0000259" key="5">
    <source>
        <dbReference type="PROSITE" id="PS50296"/>
    </source>
</evidence>
<evidence type="ECO:0000256" key="4">
    <source>
        <dbReference type="SAM" id="MobiDB-lite"/>
    </source>
</evidence>
<dbReference type="InterPro" id="IPR005872">
    <property type="entry name" value="SUI1_arc_bac"/>
</dbReference>
<protein>
    <submittedName>
        <fullName evidence="6">Translation initiation factor</fullName>
    </submittedName>
</protein>
<dbReference type="EMBL" id="SDHW01000003">
    <property type="protein sequence ID" value="RXK59755.1"/>
    <property type="molecule type" value="Genomic_DNA"/>
</dbReference>
<reference evidence="6 7" key="1">
    <citation type="submission" date="2019-01" db="EMBL/GenBank/DDBJ databases">
        <title>Lacibacter sp. strain TTM-7.</title>
        <authorList>
            <person name="Chen W.-M."/>
        </authorList>
    </citation>
    <scope>NUCLEOTIDE SEQUENCE [LARGE SCALE GENOMIC DNA]</scope>
    <source>
        <strain evidence="6 7">TTM-7</strain>
    </source>
</reference>
<gene>
    <name evidence="6" type="ORF">ESA94_11900</name>
</gene>
<dbReference type="GO" id="GO:0002188">
    <property type="term" value="P:translation reinitiation"/>
    <property type="evidence" value="ECO:0007669"/>
    <property type="project" value="TreeGrafter"/>
</dbReference>
<keyword evidence="7" id="KW-1185">Reference proteome</keyword>
<evidence type="ECO:0000313" key="7">
    <source>
        <dbReference type="Proteomes" id="UP000290204"/>
    </source>
</evidence>
<name>A0A4Q1CI24_9BACT</name>
<dbReference type="GO" id="GO:0003729">
    <property type="term" value="F:mRNA binding"/>
    <property type="evidence" value="ECO:0007669"/>
    <property type="project" value="TreeGrafter"/>
</dbReference>
<dbReference type="AlphaFoldDB" id="A0A4Q1CI24"/>
<dbReference type="CDD" id="cd11567">
    <property type="entry name" value="YciH_like"/>
    <property type="match status" value="1"/>
</dbReference>
<dbReference type="Gene3D" id="3.30.780.10">
    <property type="entry name" value="SUI1-like domain"/>
    <property type="match status" value="1"/>
</dbReference>
<dbReference type="InterPro" id="IPR050318">
    <property type="entry name" value="DENR/SUI1_TIF"/>
</dbReference>
<dbReference type="Pfam" id="PF01253">
    <property type="entry name" value="SUI1"/>
    <property type="match status" value="1"/>
</dbReference>
<feature type="domain" description="SUI1" evidence="5">
    <location>
        <begin position="45"/>
        <end position="106"/>
    </location>
</feature>
<comment type="similarity">
    <text evidence="1">Belongs to the SUI1 family.</text>
</comment>
<dbReference type="PANTHER" id="PTHR12789:SF0">
    <property type="entry name" value="DENSITY-REGULATED PROTEIN"/>
    <property type="match status" value="1"/>
</dbReference>
<keyword evidence="3" id="KW-0648">Protein biosynthesis</keyword>
<dbReference type="GO" id="GO:0003743">
    <property type="term" value="F:translation initiation factor activity"/>
    <property type="evidence" value="ECO:0007669"/>
    <property type="project" value="UniProtKB-KW"/>
</dbReference>
<dbReference type="PIRSF" id="PIRSF037511">
    <property type="entry name" value="Transl_init_SUI1_pro"/>
    <property type="match status" value="1"/>
</dbReference>
<dbReference type="Proteomes" id="UP000290204">
    <property type="component" value="Unassembled WGS sequence"/>
</dbReference>
<feature type="region of interest" description="Disordered" evidence="4">
    <location>
        <begin position="1"/>
        <end position="32"/>
    </location>
</feature>
<keyword evidence="6" id="KW-0396">Initiation factor</keyword>
<dbReference type="GO" id="GO:0006417">
    <property type="term" value="P:regulation of translation"/>
    <property type="evidence" value="ECO:0007669"/>
    <property type="project" value="UniProtKB-KW"/>
</dbReference>
<dbReference type="RefSeq" id="WP_129131129.1">
    <property type="nucleotide sequence ID" value="NZ_SDHW01000003.1"/>
</dbReference>
<dbReference type="PROSITE" id="PS50296">
    <property type="entry name" value="SUI1"/>
    <property type="match status" value="1"/>
</dbReference>
<keyword evidence="2" id="KW-0810">Translation regulation</keyword>
<evidence type="ECO:0000256" key="3">
    <source>
        <dbReference type="ARBA" id="ARBA00022917"/>
    </source>
</evidence>